<dbReference type="GO" id="GO:0008409">
    <property type="term" value="F:5'-3' exonuclease activity"/>
    <property type="evidence" value="ECO:0007669"/>
    <property type="project" value="InterPro"/>
</dbReference>
<dbReference type="FunFam" id="1.10.150.20:FF:000003">
    <property type="entry name" value="DNA polymerase I"/>
    <property type="match status" value="1"/>
</dbReference>
<dbReference type="InterPro" id="IPR020045">
    <property type="entry name" value="DNA_polI_H3TH"/>
</dbReference>
<dbReference type="Pfam" id="PF02739">
    <property type="entry name" value="5_3_exonuc_N"/>
    <property type="match status" value="1"/>
</dbReference>
<gene>
    <name evidence="5" type="ORF">A2V81_02065</name>
</gene>
<evidence type="ECO:0000259" key="4">
    <source>
        <dbReference type="SMART" id="SM00475"/>
    </source>
</evidence>
<evidence type="ECO:0000313" key="6">
    <source>
        <dbReference type="Proteomes" id="UP000177614"/>
    </source>
</evidence>
<dbReference type="Proteomes" id="UP000177614">
    <property type="component" value="Unassembled WGS sequence"/>
</dbReference>
<dbReference type="InterPro" id="IPR038969">
    <property type="entry name" value="FEN"/>
</dbReference>
<evidence type="ECO:0000256" key="3">
    <source>
        <dbReference type="ARBA" id="ARBA00023125"/>
    </source>
</evidence>
<dbReference type="PANTHER" id="PTHR42646:SF2">
    <property type="entry name" value="5'-3' EXONUCLEASE FAMILY PROTEIN"/>
    <property type="match status" value="1"/>
</dbReference>
<sequence>MLLLIDGNPIVHRSFHAIPQTIKTSKGELTNATLGFTNSVLSLIEHFKPESIACAFDTSKKTFRHERYEEYKATRVEAPQGLYDQLPRIFSILKALNIATITAPGYEADDIIGTLVDMAEKAKLRGVIIVSGDNDFIQLVSPLTSFYSISRGLQKAVTFTPEKVKETSQLSPEQWIDYKALRGDPSDNLIGIPGIGEKTAKELLLKWHDLDGIYTHIEELKPQTKKKLIENKESAILTKELVTIHRQVPLDVTLKDLAYQEPNNVEMYNLCTELEFRKLAERFENSALF</sequence>
<dbReference type="AlphaFoldDB" id="A0A1F4XKX2"/>
<dbReference type="SUPFAM" id="SSF88723">
    <property type="entry name" value="PIN domain-like"/>
    <property type="match status" value="1"/>
</dbReference>
<proteinExistence type="predicted"/>
<dbReference type="GO" id="GO:0017108">
    <property type="term" value="F:5'-flap endonuclease activity"/>
    <property type="evidence" value="ECO:0007669"/>
    <property type="project" value="InterPro"/>
</dbReference>
<reference evidence="5 6" key="1">
    <citation type="journal article" date="2016" name="Nat. Commun.">
        <title>Thousands of microbial genomes shed light on interconnected biogeochemical processes in an aquifer system.</title>
        <authorList>
            <person name="Anantharaman K."/>
            <person name="Brown C.T."/>
            <person name="Hug L.A."/>
            <person name="Sharon I."/>
            <person name="Castelle C.J."/>
            <person name="Probst A.J."/>
            <person name="Thomas B.C."/>
            <person name="Singh A."/>
            <person name="Wilkins M.J."/>
            <person name="Karaoz U."/>
            <person name="Brodie E.L."/>
            <person name="Williams K.H."/>
            <person name="Hubbard S.S."/>
            <person name="Banfield J.F."/>
        </authorList>
    </citation>
    <scope>NUCLEOTIDE SEQUENCE [LARGE SCALE GENOMIC DNA]</scope>
</reference>
<dbReference type="Pfam" id="PF01367">
    <property type="entry name" value="5_3_exonuc"/>
    <property type="match status" value="1"/>
</dbReference>
<dbReference type="CDD" id="cd09898">
    <property type="entry name" value="H3TH_53EXO"/>
    <property type="match status" value="1"/>
</dbReference>
<protein>
    <recommendedName>
        <fullName evidence="4">5'-3' exonuclease domain-containing protein</fullName>
    </recommendedName>
</protein>
<dbReference type="CDD" id="cd09859">
    <property type="entry name" value="PIN_53EXO"/>
    <property type="match status" value="1"/>
</dbReference>
<dbReference type="EMBL" id="MEWR01000008">
    <property type="protein sequence ID" value="OGC82299.1"/>
    <property type="molecule type" value="Genomic_DNA"/>
</dbReference>
<dbReference type="InterPro" id="IPR029060">
    <property type="entry name" value="PIN-like_dom_sf"/>
</dbReference>
<keyword evidence="1" id="KW-0540">Nuclease</keyword>
<dbReference type="SUPFAM" id="SSF47807">
    <property type="entry name" value="5' to 3' exonuclease, C-terminal subdomain"/>
    <property type="match status" value="1"/>
</dbReference>
<dbReference type="SMART" id="SM00475">
    <property type="entry name" value="53EXOc"/>
    <property type="match status" value="1"/>
</dbReference>
<organism evidence="5 6">
    <name type="scientific">Candidatus Abawacabacteria bacterium RBG_16_42_10</name>
    <dbReference type="NCBI Taxonomy" id="1817814"/>
    <lineage>
        <taxon>Bacteria</taxon>
        <taxon>Candidatus Abawacaibacteriota</taxon>
    </lineage>
</organism>
<dbReference type="InterPro" id="IPR002421">
    <property type="entry name" value="5-3_exonuclease"/>
</dbReference>
<evidence type="ECO:0000256" key="1">
    <source>
        <dbReference type="ARBA" id="ARBA00022722"/>
    </source>
</evidence>
<name>A0A1F4XKX2_9BACT</name>
<dbReference type="GO" id="GO:0033567">
    <property type="term" value="P:DNA replication, Okazaki fragment processing"/>
    <property type="evidence" value="ECO:0007669"/>
    <property type="project" value="InterPro"/>
</dbReference>
<dbReference type="PANTHER" id="PTHR42646">
    <property type="entry name" value="FLAP ENDONUCLEASE XNI"/>
    <property type="match status" value="1"/>
</dbReference>
<keyword evidence="2" id="KW-0378">Hydrolase</keyword>
<dbReference type="Gene3D" id="3.40.50.1010">
    <property type="entry name" value="5'-nuclease"/>
    <property type="match status" value="1"/>
</dbReference>
<dbReference type="GO" id="GO:0003677">
    <property type="term" value="F:DNA binding"/>
    <property type="evidence" value="ECO:0007669"/>
    <property type="project" value="UniProtKB-KW"/>
</dbReference>
<dbReference type="InterPro" id="IPR036279">
    <property type="entry name" value="5-3_exonuclease_C_sf"/>
</dbReference>
<feature type="domain" description="5'-3' exonuclease" evidence="4">
    <location>
        <begin position="2"/>
        <end position="260"/>
    </location>
</feature>
<dbReference type="STRING" id="1817814.A2V81_02065"/>
<dbReference type="InterPro" id="IPR020046">
    <property type="entry name" value="5-3_exonucl_a-hlix_arch_N"/>
</dbReference>
<accession>A0A1F4XKX2</accession>
<dbReference type="SMART" id="SM00279">
    <property type="entry name" value="HhH2"/>
    <property type="match status" value="1"/>
</dbReference>
<dbReference type="InterPro" id="IPR008918">
    <property type="entry name" value="HhH2"/>
</dbReference>
<dbReference type="Gene3D" id="1.10.150.20">
    <property type="entry name" value="5' to 3' exonuclease, C-terminal subdomain"/>
    <property type="match status" value="1"/>
</dbReference>
<comment type="caution">
    <text evidence="5">The sequence shown here is derived from an EMBL/GenBank/DDBJ whole genome shotgun (WGS) entry which is preliminary data.</text>
</comment>
<evidence type="ECO:0000313" key="5">
    <source>
        <dbReference type="EMBL" id="OGC82299.1"/>
    </source>
</evidence>
<evidence type="ECO:0000256" key="2">
    <source>
        <dbReference type="ARBA" id="ARBA00022801"/>
    </source>
</evidence>
<keyword evidence="3" id="KW-0238">DNA-binding</keyword>